<evidence type="ECO:0000313" key="3">
    <source>
        <dbReference type="Proteomes" id="UP001147752"/>
    </source>
</evidence>
<dbReference type="GeneID" id="81458991"/>
<sequence>MACPSNRDLRDWLKDLVYWRERCHINIHQEMLNKCDNPTACRKRRMPNSDNETQDSLQSSSHSPSAGTETATKRSPERPVEESDNSVSFTRLWAELAAVKLPPRYWDLFQAVATIETMDRRWCHNHVAVRMVQHNISPSEATVIRDFMQTLSPRLSFLILGIDGESDRMVLENALAFNSATVSFQQRVNVLEEGLVKQAYMKFYTYFRKLALLGTELQEPCIKLEQEGSDSGLPEQEPPQYSGF</sequence>
<proteinExistence type="predicted"/>
<comment type="caution">
    <text evidence="2">The sequence shown here is derived from an EMBL/GenBank/DDBJ whole genome shotgun (WGS) entry which is preliminary data.</text>
</comment>
<dbReference type="Proteomes" id="UP001147752">
    <property type="component" value="Unassembled WGS sequence"/>
</dbReference>
<reference evidence="2" key="2">
    <citation type="journal article" date="2023" name="IMA Fungus">
        <title>Comparative genomic study of the Penicillium genus elucidates a diverse pangenome and 15 lateral gene transfer events.</title>
        <authorList>
            <person name="Petersen C."/>
            <person name="Sorensen T."/>
            <person name="Nielsen M.R."/>
            <person name="Sondergaard T.E."/>
            <person name="Sorensen J.L."/>
            <person name="Fitzpatrick D.A."/>
            <person name="Frisvad J.C."/>
            <person name="Nielsen K.L."/>
        </authorList>
    </citation>
    <scope>NUCLEOTIDE SEQUENCE</scope>
    <source>
        <strain evidence="2">IBT 3081</strain>
    </source>
</reference>
<dbReference type="AlphaFoldDB" id="A0A9W9ST60"/>
<feature type="compositionally biased region" description="Low complexity" evidence="1">
    <location>
        <begin position="56"/>
        <end position="65"/>
    </location>
</feature>
<dbReference type="EMBL" id="JAPZBT010000001">
    <property type="protein sequence ID" value="KAJ5384167.1"/>
    <property type="molecule type" value="Genomic_DNA"/>
</dbReference>
<accession>A0A9W9ST60</accession>
<evidence type="ECO:0000313" key="2">
    <source>
        <dbReference type="EMBL" id="KAJ5384167.1"/>
    </source>
</evidence>
<organism evidence="2 3">
    <name type="scientific">Penicillium concentricum</name>
    <dbReference type="NCBI Taxonomy" id="293559"/>
    <lineage>
        <taxon>Eukaryota</taxon>
        <taxon>Fungi</taxon>
        <taxon>Dikarya</taxon>
        <taxon>Ascomycota</taxon>
        <taxon>Pezizomycotina</taxon>
        <taxon>Eurotiomycetes</taxon>
        <taxon>Eurotiomycetidae</taxon>
        <taxon>Eurotiales</taxon>
        <taxon>Aspergillaceae</taxon>
        <taxon>Penicillium</taxon>
    </lineage>
</organism>
<dbReference type="RefSeq" id="XP_056583943.1">
    <property type="nucleotide sequence ID" value="XM_056719808.1"/>
</dbReference>
<protein>
    <submittedName>
        <fullName evidence="2">Uncharacterized protein</fullName>
    </submittedName>
</protein>
<evidence type="ECO:0000256" key="1">
    <source>
        <dbReference type="SAM" id="MobiDB-lite"/>
    </source>
</evidence>
<dbReference type="OrthoDB" id="4368277at2759"/>
<reference evidence="2" key="1">
    <citation type="submission" date="2022-12" db="EMBL/GenBank/DDBJ databases">
        <authorList>
            <person name="Petersen C."/>
        </authorList>
    </citation>
    <scope>NUCLEOTIDE SEQUENCE</scope>
    <source>
        <strain evidence="2">IBT 3081</strain>
    </source>
</reference>
<name>A0A9W9ST60_9EURO</name>
<feature type="region of interest" description="Disordered" evidence="1">
    <location>
        <begin position="38"/>
        <end position="83"/>
    </location>
</feature>
<keyword evidence="3" id="KW-1185">Reference proteome</keyword>
<feature type="compositionally biased region" description="Basic and acidic residues" evidence="1">
    <location>
        <begin position="71"/>
        <end position="81"/>
    </location>
</feature>
<gene>
    <name evidence="2" type="ORF">N7517_002078</name>
</gene>